<dbReference type="PANTHER" id="PTHR43792">
    <property type="entry name" value="GNAT FAMILY, PUTATIVE (AFU_ORTHOLOGUE AFUA_3G00765)-RELATED-RELATED"/>
    <property type="match status" value="1"/>
</dbReference>
<dbReference type="GO" id="GO:0016747">
    <property type="term" value="F:acyltransferase activity, transferring groups other than amino-acyl groups"/>
    <property type="evidence" value="ECO:0007669"/>
    <property type="project" value="InterPro"/>
</dbReference>
<dbReference type="RefSeq" id="WP_132114725.1">
    <property type="nucleotide sequence ID" value="NZ_SLWS01000002.1"/>
</dbReference>
<dbReference type="Pfam" id="PF13302">
    <property type="entry name" value="Acetyltransf_3"/>
    <property type="match status" value="1"/>
</dbReference>
<dbReference type="OrthoDB" id="9132139at2"/>
<organism evidence="2 3">
    <name type="scientific">Actinocrispum wychmicini</name>
    <dbReference type="NCBI Taxonomy" id="1213861"/>
    <lineage>
        <taxon>Bacteria</taxon>
        <taxon>Bacillati</taxon>
        <taxon>Actinomycetota</taxon>
        <taxon>Actinomycetes</taxon>
        <taxon>Pseudonocardiales</taxon>
        <taxon>Pseudonocardiaceae</taxon>
        <taxon>Actinocrispum</taxon>
    </lineage>
</organism>
<evidence type="ECO:0000313" key="2">
    <source>
        <dbReference type="EMBL" id="TCO62737.1"/>
    </source>
</evidence>
<evidence type="ECO:0000259" key="1">
    <source>
        <dbReference type="PROSITE" id="PS51186"/>
    </source>
</evidence>
<gene>
    <name evidence="2" type="ORF">EV192_102876</name>
</gene>
<dbReference type="Gene3D" id="3.40.630.30">
    <property type="match status" value="1"/>
</dbReference>
<dbReference type="Proteomes" id="UP000295680">
    <property type="component" value="Unassembled WGS sequence"/>
</dbReference>
<dbReference type="InterPro" id="IPR051531">
    <property type="entry name" value="N-acetyltransferase"/>
</dbReference>
<dbReference type="PANTHER" id="PTHR43792:SF1">
    <property type="entry name" value="N-ACETYLTRANSFERASE DOMAIN-CONTAINING PROTEIN"/>
    <property type="match status" value="1"/>
</dbReference>
<dbReference type="EMBL" id="SLWS01000002">
    <property type="protein sequence ID" value="TCO62737.1"/>
    <property type="molecule type" value="Genomic_DNA"/>
</dbReference>
<keyword evidence="3" id="KW-1185">Reference proteome</keyword>
<name>A0A4R2JU79_9PSEU</name>
<dbReference type="AlphaFoldDB" id="A0A4R2JU79"/>
<keyword evidence="2" id="KW-0808">Transferase</keyword>
<protein>
    <submittedName>
        <fullName evidence="2">RimJ/RimL family protein N-acetyltransferase</fullName>
    </submittedName>
</protein>
<dbReference type="InterPro" id="IPR000182">
    <property type="entry name" value="GNAT_dom"/>
</dbReference>
<feature type="domain" description="N-acetyltransferase" evidence="1">
    <location>
        <begin position="13"/>
        <end position="178"/>
    </location>
</feature>
<evidence type="ECO:0000313" key="3">
    <source>
        <dbReference type="Proteomes" id="UP000295680"/>
    </source>
</evidence>
<sequence>MFIVKEPIRTERLLLRPFTEDDLEPLYAIQGREDVHEYLYTSPRTRDEVRERLAERVTYTKLAAEGDILLLAVMLGDTLIGDVHLRWVNEEHKQGEVGYVLHPDHRGKGYAAEATRPLIVVGFETLGLHRIAAHMDGRNTASARVVEKLGMRHEAHLVENEFVKGEWTDEVVYAMLARDWVQPHPR</sequence>
<dbReference type="PROSITE" id="PS51186">
    <property type="entry name" value="GNAT"/>
    <property type="match status" value="1"/>
</dbReference>
<dbReference type="InterPro" id="IPR016181">
    <property type="entry name" value="Acyl_CoA_acyltransferase"/>
</dbReference>
<proteinExistence type="predicted"/>
<comment type="caution">
    <text evidence="2">The sequence shown here is derived from an EMBL/GenBank/DDBJ whole genome shotgun (WGS) entry which is preliminary data.</text>
</comment>
<dbReference type="SUPFAM" id="SSF55729">
    <property type="entry name" value="Acyl-CoA N-acyltransferases (Nat)"/>
    <property type="match status" value="1"/>
</dbReference>
<reference evidence="2 3" key="1">
    <citation type="submission" date="2019-03" db="EMBL/GenBank/DDBJ databases">
        <title>Genomic Encyclopedia of Type Strains, Phase IV (KMG-IV): sequencing the most valuable type-strain genomes for metagenomic binning, comparative biology and taxonomic classification.</title>
        <authorList>
            <person name="Goeker M."/>
        </authorList>
    </citation>
    <scope>NUCLEOTIDE SEQUENCE [LARGE SCALE GENOMIC DNA]</scope>
    <source>
        <strain evidence="2 3">DSM 45934</strain>
    </source>
</reference>
<accession>A0A4R2JU79</accession>